<dbReference type="GO" id="GO:0012505">
    <property type="term" value="C:endomembrane system"/>
    <property type="evidence" value="ECO:0007669"/>
    <property type="project" value="UniProtKB-SubCell"/>
</dbReference>
<evidence type="ECO:0000256" key="2">
    <source>
        <dbReference type="ARBA" id="ARBA00022741"/>
    </source>
</evidence>
<evidence type="ECO:0000313" key="6">
    <source>
        <dbReference type="Proteomes" id="UP000265520"/>
    </source>
</evidence>
<reference evidence="5 6" key="1">
    <citation type="journal article" date="2018" name="Front. Plant Sci.">
        <title>Red Clover (Trifolium pratense) and Zigzag Clover (T. medium) - A Picture of Genomic Similarities and Differences.</title>
        <authorList>
            <person name="Dluhosova J."/>
            <person name="Istvanek J."/>
            <person name="Nedelnik J."/>
            <person name="Repkova J."/>
        </authorList>
    </citation>
    <scope>NUCLEOTIDE SEQUENCE [LARGE SCALE GENOMIC DNA]</scope>
    <source>
        <strain evidence="6">cv. 10/8</strain>
        <tissue evidence="5">Leaf</tissue>
    </source>
</reference>
<dbReference type="Proteomes" id="UP000265520">
    <property type="component" value="Unassembled WGS sequence"/>
</dbReference>
<sequence length="53" mass="6041">IVYDVTDEESFNNVKQWLSEIDRYASDNVNKLLVGNKCDLAESRAVSYETAKV</sequence>
<dbReference type="GO" id="GO:0005525">
    <property type="term" value="F:GTP binding"/>
    <property type="evidence" value="ECO:0007669"/>
    <property type="project" value="UniProtKB-KW"/>
</dbReference>
<comment type="subcellular location">
    <subcellularLocation>
        <location evidence="4">Endomembrane system</location>
        <topology evidence="4">Lipid-anchor</topology>
    </subcellularLocation>
</comment>
<dbReference type="GO" id="GO:0003924">
    <property type="term" value="F:GTPase activity"/>
    <property type="evidence" value="ECO:0007669"/>
    <property type="project" value="InterPro"/>
</dbReference>
<accession>A0A392TE77</accession>
<feature type="non-terminal residue" evidence="5">
    <location>
        <position position="1"/>
    </location>
</feature>
<dbReference type="Pfam" id="PF00071">
    <property type="entry name" value="Ras"/>
    <property type="match status" value="1"/>
</dbReference>
<comment type="similarity">
    <text evidence="1">Belongs to the small GTPase superfamily. Rab family.</text>
</comment>
<dbReference type="InterPro" id="IPR027417">
    <property type="entry name" value="P-loop_NTPase"/>
</dbReference>
<dbReference type="PROSITE" id="PS51419">
    <property type="entry name" value="RAB"/>
    <property type="match status" value="1"/>
</dbReference>
<evidence type="ECO:0000313" key="5">
    <source>
        <dbReference type="EMBL" id="MCI58530.1"/>
    </source>
</evidence>
<dbReference type="PANTHER" id="PTHR47977">
    <property type="entry name" value="RAS-RELATED PROTEIN RAB"/>
    <property type="match status" value="1"/>
</dbReference>
<evidence type="ECO:0000256" key="4">
    <source>
        <dbReference type="ARBA" id="ARBA00037868"/>
    </source>
</evidence>
<evidence type="ECO:0000256" key="1">
    <source>
        <dbReference type="ARBA" id="ARBA00006270"/>
    </source>
</evidence>
<comment type="caution">
    <text evidence="5">The sequence shown here is derived from an EMBL/GenBank/DDBJ whole genome shotgun (WGS) entry which is preliminary data.</text>
</comment>
<dbReference type="InterPro" id="IPR001806">
    <property type="entry name" value="Small_GTPase"/>
</dbReference>
<dbReference type="InterPro" id="IPR050227">
    <property type="entry name" value="Rab"/>
</dbReference>
<dbReference type="AlphaFoldDB" id="A0A392TE77"/>
<keyword evidence="3" id="KW-0342">GTP-binding</keyword>
<keyword evidence="2" id="KW-0547">Nucleotide-binding</keyword>
<keyword evidence="6" id="KW-1185">Reference proteome</keyword>
<organism evidence="5 6">
    <name type="scientific">Trifolium medium</name>
    <dbReference type="NCBI Taxonomy" id="97028"/>
    <lineage>
        <taxon>Eukaryota</taxon>
        <taxon>Viridiplantae</taxon>
        <taxon>Streptophyta</taxon>
        <taxon>Embryophyta</taxon>
        <taxon>Tracheophyta</taxon>
        <taxon>Spermatophyta</taxon>
        <taxon>Magnoliopsida</taxon>
        <taxon>eudicotyledons</taxon>
        <taxon>Gunneridae</taxon>
        <taxon>Pentapetalae</taxon>
        <taxon>rosids</taxon>
        <taxon>fabids</taxon>
        <taxon>Fabales</taxon>
        <taxon>Fabaceae</taxon>
        <taxon>Papilionoideae</taxon>
        <taxon>50 kb inversion clade</taxon>
        <taxon>NPAAA clade</taxon>
        <taxon>Hologalegina</taxon>
        <taxon>IRL clade</taxon>
        <taxon>Trifolieae</taxon>
        <taxon>Trifolium</taxon>
    </lineage>
</organism>
<dbReference type="Gene3D" id="3.40.50.300">
    <property type="entry name" value="P-loop containing nucleotide triphosphate hydrolases"/>
    <property type="match status" value="1"/>
</dbReference>
<protein>
    <submittedName>
        <fullName evidence="5">Ras-related protein RIC1-like</fullName>
    </submittedName>
</protein>
<dbReference type="EMBL" id="LXQA010547891">
    <property type="protein sequence ID" value="MCI58530.1"/>
    <property type="molecule type" value="Genomic_DNA"/>
</dbReference>
<proteinExistence type="inferred from homology"/>
<name>A0A392TE77_9FABA</name>
<dbReference type="SUPFAM" id="SSF52540">
    <property type="entry name" value="P-loop containing nucleoside triphosphate hydrolases"/>
    <property type="match status" value="1"/>
</dbReference>
<dbReference type="FunFam" id="3.40.50.300:FF:001447">
    <property type="entry name" value="Ras-related protein Rab-1B"/>
    <property type="match status" value="1"/>
</dbReference>
<evidence type="ECO:0000256" key="3">
    <source>
        <dbReference type="ARBA" id="ARBA00023134"/>
    </source>
</evidence>